<dbReference type="PANTHER" id="PTHR14003">
    <property type="entry name" value="TRANSCRIPTIONAL REPRESSOR PROTEIN YY"/>
    <property type="match status" value="1"/>
</dbReference>
<dbReference type="SUPFAM" id="SSF57667">
    <property type="entry name" value="beta-beta-alpha zinc fingers"/>
    <property type="match status" value="2"/>
</dbReference>
<dbReference type="GO" id="GO:0000785">
    <property type="term" value="C:chromatin"/>
    <property type="evidence" value="ECO:0007669"/>
    <property type="project" value="TreeGrafter"/>
</dbReference>
<dbReference type="PROSITE" id="PS50157">
    <property type="entry name" value="ZINC_FINGER_C2H2_2"/>
    <property type="match status" value="4"/>
</dbReference>
<dbReference type="Proteomes" id="UP001295684">
    <property type="component" value="Unassembled WGS sequence"/>
</dbReference>
<dbReference type="FunFam" id="3.30.160.60:FF:000125">
    <property type="entry name" value="Putative zinc finger protein 143"/>
    <property type="match status" value="1"/>
</dbReference>
<dbReference type="SMART" id="SM00355">
    <property type="entry name" value="ZnF_C2H2"/>
    <property type="match status" value="4"/>
</dbReference>
<protein>
    <recommendedName>
        <fullName evidence="10">C2H2-type domain-containing protein</fullName>
    </recommendedName>
</protein>
<evidence type="ECO:0000259" key="10">
    <source>
        <dbReference type="PROSITE" id="PS50157"/>
    </source>
</evidence>
<dbReference type="InterPro" id="IPR013087">
    <property type="entry name" value="Znf_C2H2_type"/>
</dbReference>
<comment type="subcellular location">
    <subcellularLocation>
        <location evidence="1">Nucleus</location>
    </subcellularLocation>
</comment>
<dbReference type="PROSITE" id="PS00028">
    <property type="entry name" value="ZINC_FINGER_C2H2_1"/>
    <property type="match status" value="3"/>
</dbReference>
<evidence type="ECO:0000313" key="11">
    <source>
        <dbReference type="EMBL" id="CAI2358719.1"/>
    </source>
</evidence>
<gene>
    <name evidence="11" type="ORF">ECRASSUSDP1_LOCUS2</name>
</gene>
<evidence type="ECO:0000313" key="12">
    <source>
        <dbReference type="Proteomes" id="UP001295684"/>
    </source>
</evidence>
<feature type="compositionally biased region" description="Polar residues" evidence="9">
    <location>
        <begin position="321"/>
        <end position="331"/>
    </location>
</feature>
<dbReference type="GO" id="GO:0005667">
    <property type="term" value="C:transcription regulator complex"/>
    <property type="evidence" value="ECO:0007669"/>
    <property type="project" value="TreeGrafter"/>
</dbReference>
<dbReference type="Gene3D" id="3.30.160.60">
    <property type="entry name" value="Classic Zinc Finger"/>
    <property type="match status" value="3"/>
</dbReference>
<evidence type="ECO:0000256" key="7">
    <source>
        <dbReference type="ARBA" id="ARBA00023242"/>
    </source>
</evidence>
<dbReference type="FunFam" id="3.30.160.60:FF:000358">
    <property type="entry name" value="zinc finger protein 24"/>
    <property type="match status" value="1"/>
</dbReference>
<feature type="region of interest" description="Disordered" evidence="9">
    <location>
        <begin position="235"/>
        <end position="271"/>
    </location>
</feature>
<reference evidence="11" key="1">
    <citation type="submission" date="2023-07" db="EMBL/GenBank/DDBJ databases">
        <authorList>
            <consortium name="AG Swart"/>
            <person name="Singh M."/>
            <person name="Singh A."/>
            <person name="Seah K."/>
            <person name="Emmerich C."/>
        </authorList>
    </citation>
    <scope>NUCLEOTIDE SEQUENCE</scope>
    <source>
        <strain evidence="11">DP1</strain>
    </source>
</reference>
<proteinExistence type="predicted"/>
<evidence type="ECO:0000256" key="3">
    <source>
        <dbReference type="ARBA" id="ARBA00022737"/>
    </source>
</evidence>
<evidence type="ECO:0000256" key="1">
    <source>
        <dbReference type="ARBA" id="ARBA00004123"/>
    </source>
</evidence>
<evidence type="ECO:0000256" key="5">
    <source>
        <dbReference type="ARBA" id="ARBA00022833"/>
    </source>
</evidence>
<dbReference type="PANTHER" id="PTHR14003:SF19">
    <property type="entry name" value="YY2 TRANSCRIPTION FACTOR"/>
    <property type="match status" value="1"/>
</dbReference>
<evidence type="ECO:0000256" key="4">
    <source>
        <dbReference type="ARBA" id="ARBA00022771"/>
    </source>
</evidence>
<keyword evidence="5" id="KW-0862">Zinc</keyword>
<dbReference type="InterPro" id="IPR036236">
    <property type="entry name" value="Znf_C2H2_sf"/>
</dbReference>
<dbReference type="GO" id="GO:0000981">
    <property type="term" value="F:DNA-binding transcription factor activity, RNA polymerase II-specific"/>
    <property type="evidence" value="ECO:0007669"/>
    <property type="project" value="TreeGrafter"/>
</dbReference>
<keyword evidence="2" id="KW-0479">Metal-binding</keyword>
<keyword evidence="7" id="KW-0539">Nucleus</keyword>
<feature type="compositionally biased region" description="Basic and acidic residues" evidence="9">
    <location>
        <begin position="342"/>
        <end position="358"/>
    </location>
</feature>
<organism evidence="11 12">
    <name type="scientific">Euplotes crassus</name>
    <dbReference type="NCBI Taxonomy" id="5936"/>
    <lineage>
        <taxon>Eukaryota</taxon>
        <taxon>Sar</taxon>
        <taxon>Alveolata</taxon>
        <taxon>Ciliophora</taxon>
        <taxon>Intramacronucleata</taxon>
        <taxon>Spirotrichea</taxon>
        <taxon>Hypotrichia</taxon>
        <taxon>Euplotida</taxon>
        <taxon>Euplotidae</taxon>
        <taxon>Moneuplotes</taxon>
    </lineage>
</organism>
<dbReference type="GO" id="GO:0008270">
    <property type="term" value="F:zinc ion binding"/>
    <property type="evidence" value="ECO:0007669"/>
    <property type="project" value="UniProtKB-KW"/>
</dbReference>
<comment type="caution">
    <text evidence="11">The sequence shown here is derived from an EMBL/GenBank/DDBJ whole genome shotgun (WGS) entry which is preliminary data.</text>
</comment>
<evidence type="ECO:0000256" key="8">
    <source>
        <dbReference type="PROSITE-ProRule" id="PRU00042"/>
    </source>
</evidence>
<dbReference type="AlphaFoldDB" id="A0AAD1U258"/>
<dbReference type="Pfam" id="PF00096">
    <property type="entry name" value="zf-C2H2"/>
    <property type="match status" value="3"/>
</dbReference>
<feature type="domain" description="C2H2-type" evidence="10">
    <location>
        <begin position="126"/>
        <end position="155"/>
    </location>
</feature>
<dbReference type="GO" id="GO:0000978">
    <property type="term" value="F:RNA polymerase II cis-regulatory region sequence-specific DNA binding"/>
    <property type="evidence" value="ECO:0007669"/>
    <property type="project" value="TreeGrafter"/>
</dbReference>
<name>A0AAD1U258_EUPCR</name>
<evidence type="ECO:0000256" key="6">
    <source>
        <dbReference type="ARBA" id="ARBA00023125"/>
    </source>
</evidence>
<feature type="domain" description="C2H2-type" evidence="10">
    <location>
        <begin position="184"/>
        <end position="213"/>
    </location>
</feature>
<dbReference type="EMBL" id="CAMPGE010000002">
    <property type="protein sequence ID" value="CAI2358719.1"/>
    <property type="molecule type" value="Genomic_DNA"/>
</dbReference>
<feature type="region of interest" description="Disordered" evidence="9">
    <location>
        <begin position="302"/>
        <end position="428"/>
    </location>
</feature>
<keyword evidence="6" id="KW-0238">DNA-binding</keyword>
<dbReference type="FunFam" id="3.30.160.60:FF:000104">
    <property type="entry name" value="Transcriptional repressor protein YY1"/>
    <property type="match status" value="1"/>
</dbReference>
<accession>A0AAD1U258</accession>
<feature type="domain" description="C2H2-type" evidence="10">
    <location>
        <begin position="156"/>
        <end position="183"/>
    </location>
</feature>
<keyword evidence="4 8" id="KW-0863">Zinc-finger</keyword>
<keyword evidence="3" id="KW-0677">Repeat</keyword>
<evidence type="ECO:0000256" key="9">
    <source>
        <dbReference type="SAM" id="MobiDB-lite"/>
    </source>
</evidence>
<evidence type="ECO:0000256" key="2">
    <source>
        <dbReference type="ARBA" id="ARBA00022723"/>
    </source>
</evidence>
<sequence>MDFHTEDFNLLGLHDERPQLGELCIKLITNRLDCEEDEISKQDLIEDKSFDEDLAESISDCYKSIRDPSVASTNGEKKGISDLDNDLYKKIKKNLFRCNHQVECRKLFYDIPSLKKHLLTHGERQFICRVKGCGKRFLDNSKLKRHQLVHTGEKPFKCDICEKRFSLDFNLRTHYRTHTGEKPYKCSYPNCTKKFTQSSNLTAHEKTHKEQMANGGMYLLSNSEDAGCEERNLKSENTISEANTGKANTLVKNGNKGNQSKASLASAGRSNLGGSKKKIKYFVNDYSHLKRGTIFAIKKVTRKVTKQSTNSEAGRKRTRQSEAAPSNSKFPNTIPEAPSQRESQRKEFKISKSTDKSSHPHSKQFLKKLRNSSKSSQNIPHPKKTSLTHSTLSSSPEIHLQYPKPSKSQLSTQNLKKRGPKKISRDFKDSPIIHFSLTGQNL</sequence>
<feature type="compositionally biased region" description="Basic residues" evidence="9">
    <location>
        <begin position="359"/>
        <end position="371"/>
    </location>
</feature>
<feature type="domain" description="C2H2-type" evidence="10">
    <location>
        <begin position="96"/>
        <end position="126"/>
    </location>
</feature>
<dbReference type="GO" id="GO:0031519">
    <property type="term" value="C:PcG protein complex"/>
    <property type="evidence" value="ECO:0007669"/>
    <property type="project" value="TreeGrafter"/>
</dbReference>
<keyword evidence="12" id="KW-1185">Reference proteome</keyword>